<proteinExistence type="predicted"/>
<gene>
    <name evidence="2" type="ORF">B0H16DRAFT_1719287</name>
</gene>
<dbReference type="Proteomes" id="UP001215598">
    <property type="component" value="Unassembled WGS sequence"/>
</dbReference>
<name>A0AAD7JGS8_9AGAR</name>
<keyword evidence="3" id="KW-1185">Reference proteome</keyword>
<protein>
    <submittedName>
        <fullName evidence="2">Uncharacterized protein</fullName>
    </submittedName>
</protein>
<comment type="caution">
    <text evidence="2">The sequence shown here is derived from an EMBL/GenBank/DDBJ whole genome shotgun (WGS) entry which is preliminary data.</text>
</comment>
<evidence type="ECO:0000313" key="2">
    <source>
        <dbReference type="EMBL" id="KAJ7762256.1"/>
    </source>
</evidence>
<accession>A0AAD7JGS8</accession>
<feature type="region of interest" description="Disordered" evidence="1">
    <location>
        <begin position="75"/>
        <end position="132"/>
    </location>
</feature>
<sequence length="132" mass="14225">MTYLVLEGYKSGPVSGIRVWGVGEEPEALRWDRPSGGSGMRRGEGGALRAPPPLRVYESIPRPEQEQALSAWLDERKGSGEARFARKPNSTTPSAAHNELGKRAGGAATRSTHTKRSEDGEGGGTRTETMYV</sequence>
<organism evidence="2 3">
    <name type="scientific">Mycena metata</name>
    <dbReference type="NCBI Taxonomy" id="1033252"/>
    <lineage>
        <taxon>Eukaryota</taxon>
        <taxon>Fungi</taxon>
        <taxon>Dikarya</taxon>
        <taxon>Basidiomycota</taxon>
        <taxon>Agaricomycotina</taxon>
        <taxon>Agaricomycetes</taxon>
        <taxon>Agaricomycetidae</taxon>
        <taxon>Agaricales</taxon>
        <taxon>Marasmiineae</taxon>
        <taxon>Mycenaceae</taxon>
        <taxon>Mycena</taxon>
    </lineage>
</organism>
<dbReference type="AlphaFoldDB" id="A0AAD7JGS8"/>
<reference evidence="2" key="1">
    <citation type="submission" date="2023-03" db="EMBL/GenBank/DDBJ databases">
        <title>Massive genome expansion in bonnet fungi (Mycena s.s.) driven by repeated elements and novel gene families across ecological guilds.</title>
        <authorList>
            <consortium name="Lawrence Berkeley National Laboratory"/>
            <person name="Harder C.B."/>
            <person name="Miyauchi S."/>
            <person name="Viragh M."/>
            <person name="Kuo A."/>
            <person name="Thoen E."/>
            <person name="Andreopoulos B."/>
            <person name="Lu D."/>
            <person name="Skrede I."/>
            <person name="Drula E."/>
            <person name="Henrissat B."/>
            <person name="Morin E."/>
            <person name="Kohler A."/>
            <person name="Barry K."/>
            <person name="LaButti K."/>
            <person name="Morin E."/>
            <person name="Salamov A."/>
            <person name="Lipzen A."/>
            <person name="Mereny Z."/>
            <person name="Hegedus B."/>
            <person name="Baldrian P."/>
            <person name="Stursova M."/>
            <person name="Weitz H."/>
            <person name="Taylor A."/>
            <person name="Grigoriev I.V."/>
            <person name="Nagy L.G."/>
            <person name="Martin F."/>
            <person name="Kauserud H."/>
        </authorList>
    </citation>
    <scope>NUCLEOTIDE SEQUENCE</scope>
    <source>
        <strain evidence="2">CBHHK182m</strain>
    </source>
</reference>
<feature type="region of interest" description="Disordered" evidence="1">
    <location>
        <begin position="28"/>
        <end position="54"/>
    </location>
</feature>
<feature type="compositionally biased region" description="Basic and acidic residues" evidence="1">
    <location>
        <begin position="75"/>
        <end position="84"/>
    </location>
</feature>
<evidence type="ECO:0000256" key="1">
    <source>
        <dbReference type="SAM" id="MobiDB-lite"/>
    </source>
</evidence>
<dbReference type="EMBL" id="JARKIB010000033">
    <property type="protein sequence ID" value="KAJ7762256.1"/>
    <property type="molecule type" value="Genomic_DNA"/>
</dbReference>
<evidence type="ECO:0000313" key="3">
    <source>
        <dbReference type="Proteomes" id="UP001215598"/>
    </source>
</evidence>